<evidence type="ECO:0000256" key="9">
    <source>
        <dbReference type="ARBA" id="ARBA00047639"/>
    </source>
</evidence>
<evidence type="ECO:0000256" key="2">
    <source>
        <dbReference type="ARBA" id="ARBA00011738"/>
    </source>
</evidence>
<reference evidence="12 13" key="1">
    <citation type="journal article" date="2020" name="Microorganisms">
        <title>Osmotic Adaptation and Compatible Solute Biosynthesis of Phototrophic Bacteria as Revealed from Genome Analyses.</title>
        <authorList>
            <person name="Imhoff J.F."/>
            <person name="Rahn T."/>
            <person name="Kunzel S."/>
            <person name="Keller A."/>
            <person name="Neulinger S.C."/>
        </authorList>
    </citation>
    <scope>NUCLEOTIDE SEQUENCE [LARGE SCALE GENOMIC DNA]</scope>
    <source>
        <strain evidence="12 13">DSM 15382</strain>
    </source>
</reference>
<comment type="catalytic activity">
    <reaction evidence="9 10">
        <text>tRNA(His) + L-histidine + ATP = L-histidyl-tRNA(His) + AMP + diphosphate + H(+)</text>
        <dbReference type="Rhea" id="RHEA:17313"/>
        <dbReference type="Rhea" id="RHEA-COMP:9665"/>
        <dbReference type="Rhea" id="RHEA-COMP:9689"/>
        <dbReference type="ChEBI" id="CHEBI:15378"/>
        <dbReference type="ChEBI" id="CHEBI:30616"/>
        <dbReference type="ChEBI" id="CHEBI:33019"/>
        <dbReference type="ChEBI" id="CHEBI:57595"/>
        <dbReference type="ChEBI" id="CHEBI:78442"/>
        <dbReference type="ChEBI" id="CHEBI:78527"/>
        <dbReference type="ChEBI" id="CHEBI:456215"/>
        <dbReference type="EC" id="6.1.1.21"/>
    </reaction>
</comment>
<dbReference type="PIRSF" id="PIRSF001549">
    <property type="entry name" value="His-tRNA_synth"/>
    <property type="match status" value="1"/>
</dbReference>
<keyword evidence="7 10" id="KW-0648">Protein biosynthesis</keyword>
<accession>A0ABS1D3W9</accession>
<dbReference type="Gene3D" id="3.30.930.10">
    <property type="entry name" value="Bira Bifunctional Protein, Domain 2"/>
    <property type="match status" value="1"/>
</dbReference>
<keyword evidence="13" id="KW-1185">Reference proteome</keyword>
<dbReference type="InterPro" id="IPR045864">
    <property type="entry name" value="aa-tRNA-synth_II/BPL/LPL"/>
</dbReference>
<dbReference type="InterPro" id="IPR036621">
    <property type="entry name" value="Anticodon-bd_dom_sf"/>
</dbReference>
<dbReference type="Proteomes" id="UP000697995">
    <property type="component" value="Unassembled WGS sequence"/>
</dbReference>
<dbReference type="GO" id="GO:0016874">
    <property type="term" value="F:ligase activity"/>
    <property type="evidence" value="ECO:0007669"/>
    <property type="project" value="UniProtKB-KW"/>
</dbReference>
<evidence type="ECO:0000259" key="11">
    <source>
        <dbReference type="PROSITE" id="PS50862"/>
    </source>
</evidence>
<dbReference type="InterPro" id="IPR015807">
    <property type="entry name" value="His-tRNA-ligase"/>
</dbReference>
<evidence type="ECO:0000313" key="13">
    <source>
        <dbReference type="Proteomes" id="UP000697995"/>
    </source>
</evidence>
<evidence type="ECO:0000256" key="1">
    <source>
        <dbReference type="ARBA" id="ARBA00008226"/>
    </source>
</evidence>
<evidence type="ECO:0000256" key="8">
    <source>
        <dbReference type="ARBA" id="ARBA00023146"/>
    </source>
</evidence>
<keyword evidence="8 10" id="KW-0030">Aminoacyl-tRNA synthetase</keyword>
<dbReference type="HAMAP" id="MF_00127">
    <property type="entry name" value="His_tRNA_synth"/>
    <property type="match status" value="1"/>
</dbReference>
<dbReference type="EMBL" id="NRSG01000306">
    <property type="protein sequence ID" value="MBK1661454.1"/>
    <property type="molecule type" value="Genomic_DNA"/>
</dbReference>
<sequence length="451" mass="49009">MAQAPLQPARGTHDLIGAEFRRHHHVIETARRIATLYGFEEWATPIFEDTRVFSRGLGDTSDVVSKEMYSFEDRGGESVTLRPENTAGVCRALVSNGLTQANLPRKVFYAGPMFRYERPQKGRYRQFHQIGIEVLGAAEPLADAEVIACGWHIQQELGIEEGTVLEINTLGDGPSRDAYRAALVAYFTRHRDALSAESQARLEKNPLRIVDSKDPKDRALVAGAPTILEHLTEEAAGFYAAVKRHLAAFGVPFRENPRIVRGLDYYSHTAFEFVTDRLGAQGTVMGGGRYNGLVEEMGGPPTPSVGWAAGVERLSLLLEAGDLTPPAPRPVAIIPVGEAAEAPAINVLQSLREHGVVAEIAYKGNTKRRMERANKVSAGAAVILGDDELADGMAVVKNLEDGSQHRVPLTDLLRALAETGVVESAAQAMLNLVLEEEFGAGDEDAEDGEQR</sequence>
<keyword evidence="6 10" id="KW-0067">ATP-binding</keyword>
<comment type="caution">
    <text evidence="12">The sequence shown here is derived from an EMBL/GenBank/DDBJ whole genome shotgun (WGS) entry which is preliminary data.</text>
</comment>
<comment type="subunit">
    <text evidence="2 10">Homodimer.</text>
</comment>
<gene>
    <name evidence="10" type="primary">hisS</name>
    <name evidence="12" type="ORF">CKO45_24915</name>
</gene>
<dbReference type="Pfam" id="PF03129">
    <property type="entry name" value="HGTP_anticodon"/>
    <property type="match status" value="1"/>
</dbReference>
<dbReference type="CDD" id="cd00859">
    <property type="entry name" value="HisRS_anticodon"/>
    <property type="match status" value="1"/>
</dbReference>
<dbReference type="PANTHER" id="PTHR43707">
    <property type="entry name" value="HISTIDYL-TRNA SYNTHETASE"/>
    <property type="match status" value="1"/>
</dbReference>
<organism evidence="12 13">
    <name type="scientific">Paracraurococcus ruber</name>
    <dbReference type="NCBI Taxonomy" id="77675"/>
    <lineage>
        <taxon>Bacteria</taxon>
        <taxon>Pseudomonadati</taxon>
        <taxon>Pseudomonadota</taxon>
        <taxon>Alphaproteobacteria</taxon>
        <taxon>Acetobacterales</taxon>
        <taxon>Roseomonadaceae</taxon>
        <taxon>Paracraurococcus</taxon>
    </lineage>
</organism>
<comment type="subcellular location">
    <subcellularLocation>
        <location evidence="10">Cytoplasm</location>
    </subcellularLocation>
</comment>
<keyword evidence="5 10" id="KW-0547">Nucleotide-binding</keyword>
<comment type="similarity">
    <text evidence="1 10">Belongs to the class-II aminoacyl-tRNA synthetase family.</text>
</comment>
<dbReference type="InterPro" id="IPR033656">
    <property type="entry name" value="HisRS_anticodon"/>
</dbReference>
<name>A0ABS1D3W9_9PROT</name>
<dbReference type="SUPFAM" id="SSF52954">
    <property type="entry name" value="Class II aaRS ABD-related"/>
    <property type="match status" value="1"/>
</dbReference>
<dbReference type="NCBIfam" id="TIGR00442">
    <property type="entry name" value="hisS"/>
    <property type="match status" value="1"/>
</dbReference>
<dbReference type="InterPro" id="IPR004154">
    <property type="entry name" value="Anticodon-bd"/>
</dbReference>
<evidence type="ECO:0000256" key="3">
    <source>
        <dbReference type="ARBA" id="ARBA00022490"/>
    </source>
</evidence>
<evidence type="ECO:0000256" key="4">
    <source>
        <dbReference type="ARBA" id="ARBA00022598"/>
    </source>
</evidence>
<dbReference type="InterPro" id="IPR041715">
    <property type="entry name" value="HisRS-like_core"/>
</dbReference>
<dbReference type="RefSeq" id="WP_133221768.1">
    <property type="nucleotide sequence ID" value="NZ_NRSG01000306.1"/>
</dbReference>
<proteinExistence type="inferred from homology"/>
<evidence type="ECO:0000313" key="12">
    <source>
        <dbReference type="EMBL" id="MBK1661454.1"/>
    </source>
</evidence>
<dbReference type="SUPFAM" id="SSF55681">
    <property type="entry name" value="Class II aaRS and biotin synthetases"/>
    <property type="match status" value="1"/>
</dbReference>
<dbReference type="InterPro" id="IPR004516">
    <property type="entry name" value="HisRS/HisZ"/>
</dbReference>
<dbReference type="CDD" id="cd00773">
    <property type="entry name" value="HisRS-like_core"/>
    <property type="match status" value="1"/>
</dbReference>
<dbReference type="PROSITE" id="PS50862">
    <property type="entry name" value="AA_TRNA_LIGASE_II"/>
    <property type="match status" value="1"/>
</dbReference>
<evidence type="ECO:0000256" key="10">
    <source>
        <dbReference type="HAMAP-Rule" id="MF_00127"/>
    </source>
</evidence>
<protein>
    <recommendedName>
        <fullName evidence="10">Histidine--tRNA ligase</fullName>
        <ecNumber evidence="10">6.1.1.21</ecNumber>
    </recommendedName>
    <alternativeName>
        <fullName evidence="10">Histidyl-tRNA synthetase</fullName>
        <shortName evidence="10">HisRS</shortName>
    </alternativeName>
</protein>
<feature type="domain" description="Aminoacyl-transfer RNA synthetases class-II family profile" evidence="11">
    <location>
        <begin position="10"/>
        <end position="335"/>
    </location>
</feature>
<dbReference type="Pfam" id="PF13393">
    <property type="entry name" value="tRNA-synt_His"/>
    <property type="match status" value="1"/>
</dbReference>
<evidence type="ECO:0000256" key="5">
    <source>
        <dbReference type="ARBA" id="ARBA00022741"/>
    </source>
</evidence>
<keyword evidence="4 10" id="KW-0436">Ligase</keyword>
<dbReference type="PANTHER" id="PTHR43707:SF1">
    <property type="entry name" value="HISTIDINE--TRNA LIGASE, MITOCHONDRIAL-RELATED"/>
    <property type="match status" value="1"/>
</dbReference>
<dbReference type="Gene3D" id="3.40.50.800">
    <property type="entry name" value="Anticodon-binding domain"/>
    <property type="match status" value="1"/>
</dbReference>
<evidence type="ECO:0000256" key="6">
    <source>
        <dbReference type="ARBA" id="ARBA00022840"/>
    </source>
</evidence>
<keyword evidence="3 10" id="KW-0963">Cytoplasm</keyword>
<dbReference type="InterPro" id="IPR006195">
    <property type="entry name" value="aa-tRNA-synth_II"/>
</dbReference>
<evidence type="ECO:0000256" key="7">
    <source>
        <dbReference type="ARBA" id="ARBA00022917"/>
    </source>
</evidence>
<dbReference type="EC" id="6.1.1.21" evidence="10"/>